<dbReference type="GO" id="GO:1990281">
    <property type="term" value="C:efflux pump complex"/>
    <property type="evidence" value="ECO:0007669"/>
    <property type="project" value="TreeGrafter"/>
</dbReference>
<dbReference type="PANTHER" id="PTHR30469">
    <property type="entry name" value="MULTIDRUG RESISTANCE PROTEIN MDTA"/>
    <property type="match status" value="1"/>
</dbReference>
<evidence type="ECO:0000256" key="1">
    <source>
        <dbReference type="ARBA" id="ARBA00009477"/>
    </source>
</evidence>
<dbReference type="InterPro" id="IPR058792">
    <property type="entry name" value="Beta-barrel_RND_2"/>
</dbReference>
<feature type="domain" description="YknX-like C-terminal permuted SH3-like" evidence="4">
    <location>
        <begin position="307"/>
        <end position="375"/>
    </location>
</feature>
<dbReference type="SUPFAM" id="SSF111369">
    <property type="entry name" value="HlyD-like secretion proteins"/>
    <property type="match status" value="1"/>
</dbReference>
<dbReference type="Gene3D" id="2.40.30.170">
    <property type="match status" value="1"/>
</dbReference>
<reference evidence="6" key="1">
    <citation type="submission" date="2010-02" db="EMBL/GenBank/DDBJ databases">
        <title>Complete sequence of Desulfurivibrio alkaliphilus AHT2.</title>
        <authorList>
            <consortium name="US DOE Joint Genome Institute"/>
            <person name="Pitluck S."/>
            <person name="Chertkov O."/>
            <person name="Detter J.C."/>
            <person name="Han C."/>
            <person name="Tapia R."/>
            <person name="Larimer F."/>
            <person name="Land M."/>
            <person name="Hauser L."/>
            <person name="Kyrpides N."/>
            <person name="Mikhailova N."/>
            <person name="Sorokin D.Y."/>
            <person name="Muyzer G."/>
            <person name="Woyke T."/>
        </authorList>
    </citation>
    <scope>NUCLEOTIDE SEQUENCE [LARGE SCALE GENOMIC DNA]</scope>
    <source>
        <strain evidence="6">DSM 19089 / UNIQEM U267 / AHT2</strain>
    </source>
</reference>
<dbReference type="AlphaFoldDB" id="D6Z650"/>
<evidence type="ECO:0000313" key="6">
    <source>
        <dbReference type="Proteomes" id="UP000001508"/>
    </source>
</evidence>
<dbReference type="OrthoDB" id="176710at2"/>
<dbReference type="Gene3D" id="2.40.420.20">
    <property type="match status" value="1"/>
</dbReference>
<dbReference type="STRING" id="589865.DaAHT2_2146"/>
<evidence type="ECO:0000313" key="5">
    <source>
        <dbReference type="EMBL" id="ADH86815.1"/>
    </source>
</evidence>
<dbReference type="InterPro" id="IPR006143">
    <property type="entry name" value="RND_pump_MFP"/>
</dbReference>
<dbReference type="InParanoid" id="D6Z650"/>
<dbReference type="eggNOG" id="COG0845">
    <property type="taxonomic scope" value="Bacteria"/>
</dbReference>
<dbReference type="GO" id="GO:0015562">
    <property type="term" value="F:efflux transmembrane transporter activity"/>
    <property type="evidence" value="ECO:0007669"/>
    <property type="project" value="TreeGrafter"/>
</dbReference>
<evidence type="ECO:0000259" key="4">
    <source>
        <dbReference type="Pfam" id="PF25989"/>
    </source>
</evidence>
<gene>
    <name evidence="5" type="ordered locus">DaAHT2_2146</name>
</gene>
<dbReference type="Gene3D" id="1.10.287.470">
    <property type="entry name" value="Helix hairpin bin"/>
    <property type="match status" value="1"/>
</dbReference>
<dbReference type="HOGENOM" id="CLU_018816_2_1_7"/>
<name>D6Z650_DESAT</name>
<organism evidence="5 6">
    <name type="scientific">Desulfurivibrio alkaliphilus (strain DSM 19089 / UNIQEM U267 / AHT2)</name>
    <dbReference type="NCBI Taxonomy" id="589865"/>
    <lineage>
        <taxon>Bacteria</taxon>
        <taxon>Pseudomonadati</taxon>
        <taxon>Thermodesulfobacteriota</taxon>
        <taxon>Desulfobulbia</taxon>
        <taxon>Desulfobulbales</taxon>
        <taxon>Desulfobulbaceae</taxon>
        <taxon>Desulfurivibrio</taxon>
    </lineage>
</organism>
<proteinExistence type="inferred from homology"/>
<keyword evidence="6" id="KW-1185">Reference proteome</keyword>
<accession>D6Z650</accession>
<dbReference type="Pfam" id="PF25954">
    <property type="entry name" value="Beta-barrel_RND_2"/>
    <property type="match status" value="1"/>
</dbReference>
<feature type="domain" description="CusB-like beta-barrel" evidence="3">
    <location>
        <begin position="226"/>
        <end position="299"/>
    </location>
</feature>
<evidence type="ECO:0000259" key="3">
    <source>
        <dbReference type="Pfam" id="PF25954"/>
    </source>
</evidence>
<evidence type="ECO:0000259" key="2">
    <source>
        <dbReference type="Pfam" id="PF25917"/>
    </source>
</evidence>
<feature type="domain" description="Multidrug resistance protein MdtA-like barrel-sandwich hybrid" evidence="2">
    <location>
        <begin position="78"/>
        <end position="212"/>
    </location>
</feature>
<dbReference type="InterPro" id="IPR058637">
    <property type="entry name" value="YknX-like_C"/>
</dbReference>
<sequence>MPNNQTKLNRSARLLGALLLLGLLLWLGLAAAERLRTALQPPPPEAAPPRAVAAMTVTPQTFQLWQRYPGVIAAEQEAVISSRLSAPIRDLPVRAGQRVKAGDLLVVLDDREWRQEHERLAFQAEATAAELKLARQQLARREQLHREGAITLESLEESQARVQTLTASLAAGRQAEQAAATRLGYTRIKAPFSGTVGRLQALPGDQAVLGQPLLELFNGEQLKAEFVVPQQELARLTPGRPVRVSVPGFDGEWHGSLDRLHPDLKPPGRGARAEILLPAGPGDRRPNILRPGMIASVRVLALEREQVVAIPVEALDRRRDHAQVFVVENGQARRRQVQPGPEAEGRVVIEAGLRAGEQLITTPYPDLADGEPVRVAAPGGEPE</sequence>
<dbReference type="Pfam" id="PF25989">
    <property type="entry name" value="YknX_C"/>
    <property type="match status" value="1"/>
</dbReference>
<dbReference type="KEGG" id="dak:DaAHT2_2146"/>
<dbReference type="Gene3D" id="2.40.50.100">
    <property type="match status" value="1"/>
</dbReference>
<dbReference type="EMBL" id="CP001940">
    <property type="protein sequence ID" value="ADH86815.1"/>
    <property type="molecule type" value="Genomic_DNA"/>
</dbReference>
<dbReference type="Proteomes" id="UP000001508">
    <property type="component" value="Chromosome"/>
</dbReference>
<protein>
    <submittedName>
        <fullName evidence="5">Efflux transporter, RND family, MFP subunit</fullName>
    </submittedName>
</protein>
<dbReference type="NCBIfam" id="TIGR01730">
    <property type="entry name" value="RND_mfp"/>
    <property type="match status" value="1"/>
</dbReference>
<comment type="similarity">
    <text evidence="1">Belongs to the membrane fusion protein (MFP) (TC 8.A.1) family.</text>
</comment>
<dbReference type="PANTHER" id="PTHR30469:SF15">
    <property type="entry name" value="HLYD FAMILY OF SECRETION PROTEINS"/>
    <property type="match status" value="1"/>
</dbReference>
<dbReference type="Pfam" id="PF25917">
    <property type="entry name" value="BSH_RND"/>
    <property type="match status" value="1"/>
</dbReference>
<dbReference type="InterPro" id="IPR058625">
    <property type="entry name" value="MdtA-like_BSH"/>
</dbReference>
<dbReference type="RefSeq" id="WP_013164332.1">
    <property type="nucleotide sequence ID" value="NC_014216.1"/>
</dbReference>